<protein>
    <submittedName>
        <fullName evidence="3">Nicotinamide-nucleotide amidohydrolase PncC</fullName>
        <ecNumber evidence="3">3.5.1.42</ecNumber>
    </submittedName>
</protein>
<evidence type="ECO:0000313" key="4">
    <source>
        <dbReference type="Proteomes" id="UP000033451"/>
    </source>
</evidence>
<proteinExistence type="predicted"/>
<dbReference type="Pfam" id="PF02464">
    <property type="entry name" value="CinA"/>
    <property type="match status" value="1"/>
</dbReference>
<dbReference type="Proteomes" id="UP000033451">
    <property type="component" value="Unassembled WGS sequence"/>
</dbReference>
<dbReference type="EMBL" id="JYIY01000074">
    <property type="protein sequence ID" value="KJL36336.1"/>
    <property type="molecule type" value="Genomic_DNA"/>
</dbReference>
<accession>A0A0F0LY76</accession>
<gene>
    <name evidence="3" type="primary">pncC</name>
    <name evidence="3" type="ORF">RR49_01668</name>
</gene>
<dbReference type="NCBIfam" id="TIGR00199">
    <property type="entry name" value="PncC_domain"/>
    <property type="match status" value="1"/>
</dbReference>
<feature type="compositionally biased region" description="Basic and acidic residues" evidence="1">
    <location>
        <begin position="1"/>
        <end position="10"/>
    </location>
</feature>
<dbReference type="InterPro" id="IPR008136">
    <property type="entry name" value="CinA_C"/>
</dbReference>
<organism evidence="3 4">
    <name type="scientific">Microbacterium ginsengisoli</name>
    <dbReference type="NCBI Taxonomy" id="400772"/>
    <lineage>
        <taxon>Bacteria</taxon>
        <taxon>Bacillati</taxon>
        <taxon>Actinomycetota</taxon>
        <taxon>Actinomycetes</taxon>
        <taxon>Micrococcales</taxon>
        <taxon>Microbacteriaceae</taxon>
        <taxon>Microbacterium</taxon>
    </lineage>
</organism>
<dbReference type="GO" id="GO:0019159">
    <property type="term" value="F:nicotinamide-nucleotide amidase activity"/>
    <property type="evidence" value="ECO:0007669"/>
    <property type="project" value="UniProtKB-EC"/>
</dbReference>
<reference evidence="3 4" key="1">
    <citation type="submission" date="2015-02" db="EMBL/GenBank/DDBJ databases">
        <title>Draft genome sequences of ten Microbacterium spp. with emphasis on heavy metal contaminated environments.</title>
        <authorList>
            <person name="Corretto E."/>
        </authorList>
    </citation>
    <scope>NUCLEOTIDE SEQUENCE [LARGE SCALE GENOMIC DNA]</scope>
    <source>
        <strain evidence="3 4">DSM 18659</strain>
    </source>
</reference>
<dbReference type="EC" id="3.5.1.42" evidence="3"/>
<dbReference type="AlphaFoldDB" id="A0A0F0LY76"/>
<dbReference type="InterPro" id="IPR036653">
    <property type="entry name" value="CinA-like_C"/>
</dbReference>
<evidence type="ECO:0000256" key="1">
    <source>
        <dbReference type="SAM" id="MobiDB-lite"/>
    </source>
</evidence>
<evidence type="ECO:0000313" key="3">
    <source>
        <dbReference type="EMBL" id="KJL36336.1"/>
    </source>
</evidence>
<dbReference type="STRING" id="400772.RR49_01668"/>
<dbReference type="RefSeq" id="WP_048809035.1">
    <property type="nucleotide sequence ID" value="NZ_JBOFAV010000014.1"/>
</dbReference>
<evidence type="ECO:0000259" key="2">
    <source>
        <dbReference type="Pfam" id="PF02464"/>
    </source>
</evidence>
<feature type="region of interest" description="Disordered" evidence="1">
    <location>
        <begin position="1"/>
        <end position="22"/>
    </location>
</feature>
<name>A0A0F0LY76_9MICO</name>
<dbReference type="SUPFAM" id="SSF142433">
    <property type="entry name" value="CinA-like"/>
    <property type="match status" value="1"/>
</dbReference>
<feature type="domain" description="CinA C-terminal" evidence="2">
    <location>
        <begin position="29"/>
        <end position="181"/>
    </location>
</feature>
<dbReference type="Gene3D" id="3.90.950.20">
    <property type="entry name" value="CinA-like"/>
    <property type="match status" value="1"/>
</dbReference>
<keyword evidence="4" id="KW-1185">Reference proteome</keyword>
<sequence length="183" mass="18557">MTDIDAHDGSADAEETLVRSRPAAPASDAARLIARLDDLGWRIGVAESLTGGAVTAQLVAVPGASAHVQGGIVAYATELKATLLGVDAEVLALHGAVQPKVARQMAEGVRGALALPGVEVQVGIATTGIAGPTSPDGQPVGTVHIAVSTPLGTRVESLQLDGDRDGIRAETVRRVIRLALDAL</sequence>
<comment type="caution">
    <text evidence="3">The sequence shown here is derived from an EMBL/GenBank/DDBJ whole genome shotgun (WGS) entry which is preliminary data.</text>
</comment>
<dbReference type="PATRIC" id="fig|400772.4.peg.1690"/>
<keyword evidence="3" id="KW-0378">Hydrolase</keyword>